<feature type="domain" description="Reverse transcriptase Ty1/copia-type" evidence="2">
    <location>
        <begin position="12"/>
        <end position="130"/>
    </location>
</feature>
<dbReference type="CDD" id="cd09272">
    <property type="entry name" value="RNase_HI_RT_Ty1"/>
    <property type="match status" value="1"/>
</dbReference>
<evidence type="ECO:0000256" key="1">
    <source>
        <dbReference type="SAM" id="MobiDB-lite"/>
    </source>
</evidence>
<reference evidence="3" key="1">
    <citation type="journal article" date="2019" name="Sci. Rep.">
        <title>Draft genome of Tanacetum cinerariifolium, the natural source of mosquito coil.</title>
        <authorList>
            <person name="Yamashiro T."/>
            <person name="Shiraishi A."/>
            <person name="Satake H."/>
            <person name="Nakayama K."/>
        </authorList>
    </citation>
    <scope>NUCLEOTIDE SEQUENCE</scope>
</reference>
<proteinExistence type="predicted"/>
<name>A0A699H5K6_TANCI</name>
<organism evidence="3">
    <name type="scientific">Tanacetum cinerariifolium</name>
    <name type="common">Dalmatian daisy</name>
    <name type="synonym">Chrysanthemum cinerariifolium</name>
    <dbReference type="NCBI Taxonomy" id="118510"/>
    <lineage>
        <taxon>Eukaryota</taxon>
        <taxon>Viridiplantae</taxon>
        <taxon>Streptophyta</taxon>
        <taxon>Embryophyta</taxon>
        <taxon>Tracheophyta</taxon>
        <taxon>Spermatophyta</taxon>
        <taxon>Magnoliopsida</taxon>
        <taxon>eudicotyledons</taxon>
        <taxon>Gunneridae</taxon>
        <taxon>Pentapetalae</taxon>
        <taxon>asterids</taxon>
        <taxon>campanulids</taxon>
        <taxon>Asterales</taxon>
        <taxon>Asteraceae</taxon>
        <taxon>Asteroideae</taxon>
        <taxon>Anthemideae</taxon>
        <taxon>Anthemidinae</taxon>
        <taxon>Tanacetum</taxon>
    </lineage>
</organism>
<dbReference type="EMBL" id="BKCJ010111460">
    <property type="protein sequence ID" value="GEX49174.1"/>
    <property type="molecule type" value="Genomic_DNA"/>
</dbReference>
<accession>A0A699H5K6</accession>
<dbReference type="Pfam" id="PF07727">
    <property type="entry name" value="RVT_2"/>
    <property type="match status" value="1"/>
</dbReference>
<dbReference type="PANTHER" id="PTHR11439:SF495">
    <property type="entry name" value="REVERSE TRANSCRIPTASE, RNA-DEPENDENT DNA POLYMERASE-RELATED"/>
    <property type="match status" value="1"/>
</dbReference>
<protein>
    <submittedName>
        <fullName evidence="3">Uncharacterized mitochondrial protein AtMg00810-like</fullName>
    </submittedName>
</protein>
<evidence type="ECO:0000313" key="3">
    <source>
        <dbReference type="EMBL" id="GEX49174.1"/>
    </source>
</evidence>
<dbReference type="PANTHER" id="PTHR11439">
    <property type="entry name" value="GAG-POL-RELATED RETROTRANSPOSON"/>
    <property type="match status" value="1"/>
</dbReference>
<dbReference type="InterPro" id="IPR013103">
    <property type="entry name" value="RVT_2"/>
</dbReference>
<feature type="compositionally biased region" description="Pro residues" evidence="1">
    <location>
        <begin position="534"/>
        <end position="552"/>
    </location>
</feature>
<gene>
    <name evidence="3" type="ORF">Tci_321149</name>
</gene>
<evidence type="ECO:0000259" key="2">
    <source>
        <dbReference type="Pfam" id="PF07727"/>
    </source>
</evidence>
<sequence>MQEEILQFKLQKVCVLVDLPKGKRAIVSKWVFRNKKDKRGIVIRNKARLVTQGHTQEEGIDYDEVFAPVARIKAIQLFLAYASFMGFMVYQMDVEIAFLYGTIKEEVYVSQPLGSEDPDYPDKVKQKDDGIFISQDKYVAEKLRKFSFTYVKSASTPIETKKPLLKNPDGEDVDVHIYRSMIRSLMYLTSARPDIMFTVCACARFQVTSKVSHFHAVKRIFRYLKGKPHLGLWYPRDSPFNLVAYSDSDYARANLDRKSTTRVKRIFRYLKSKPHLGLWYPRDSPLNLVAYSDSEYAGASLDKKSIIGGCQFQSCRLISWQCKRKTVVATSSTEAEYVAAGSCCAQVLWIQNQLLDNRLQVNVVEGITINNSIDGLNHLHLQTYSCKTNFLATTTVKKVNGDVQLRALIDGKKVVVSEAIIRRDLHLDDAGGIECLPNAEIFEELLRMGYEIPPPKLTFYKAFFLAQWKFLIHTLVQYLSAKRTAWNEFSCFMASAVICLATVVLDHQMDNMTTHNTRYTSLAFTQKDSTPTPYATPPQDQPPSPHDLPPQDQPTTPYESSMPLLTTLMETCATLSEKSKEARKEKEVKDFRVKRLRRVGATQRVDSSTKIVLGRLNQEDINAASKGVSVVSAPELVSAAEPTVFDDEDIAQKLHDEEVQKAAARDKQERANIERSLELQRKDYPLLNAVMILMLSGKLKIEEGNEMARDLVMKIFMEAKKPRRKSLDTSS</sequence>
<comment type="caution">
    <text evidence="3">The sequence shown here is derived from an EMBL/GenBank/DDBJ whole genome shotgun (WGS) entry which is preliminary data.</text>
</comment>
<feature type="region of interest" description="Disordered" evidence="1">
    <location>
        <begin position="526"/>
        <end position="560"/>
    </location>
</feature>
<dbReference type="AlphaFoldDB" id="A0A699H5K6"/>